<gene>
    <name evidence="3" type="ORF">LAESUDRAFT_757252</name>
</gene>
<reference evidence="3 4" key="1">
    <citation type="journal article" date="2016" name="Mol. Biol. Evol.">
        <title>Comparative Genomics of Early-Diverging Mushroom-Forming Fungi Provides Insights into the Origins of Lignocellulose Decay Capabilities.</title>
        <authorList>
            <person name="Nagy L.G."/>
            <person name="Riley R."/>
            <person name="Tritt A."/>
            <person name="Adam C."/>
            <person name="Daum C."/>
            <person name="Floudas D."/>
            <person name="Sun H."/>
            <person name="Yadav J.S."/>
            <person name="Pangilinan J."/>
            <person name="Larsson K.H."/>
            <person name="Matsuura K."/>
            <person name="Barry K."/>
            <person name="Labutti K."/>
            <person name="Kuo R."/>
            <person name="Ohm R.A."/>
            <person name="Bhattacharya S.S."/>
            <person name="Shirouzu T."/>
            <person name="Yoshinaga Y."/>
            <person name="Martin F.M."/>
            <person name="Grigoriev I.V."/>
            <person name="Hibbett D.S."/>
        </authorList>
    </citation>
    <scope>NUCLEOTIDE SEQUENCE [LARGE SCALE GENOMIC DNA]</scope>
    <source>
        <strain evidence="3 4">93-53</strain>
    </source>
</reference>
<dbReference type="Proteomes" id="UP000076871">
    <property type="component" value="Unassembled WGS sequence"/>
</dbReference>
<feature type="region of interest" description="Disordered" evidence="1">
    <location>
        <begin position="315"/>
        <end position="346"/>
    </location>
</feature>
<keyword evidence="2" id="KW-1133">Transmembrane helix</keyword>
<accession>A0A165F7A5</accession>
<feature type="compositionally biased region" description="Basic and acidic residues" evidence="1">
    <location>
        <begin position="333"/>
        <end position="343"/>
    </location>
</feature>
<keyword evidence="2" id="KW-0472">Membrane</keyword>
<keyword evidence="4" id="KW-1185">Reference proteome</keyword>
<evidence type="ECO:0000256" key="1">
    <source>
        <dbReference type="SAM" id="MobiDB-lite"/>
    </source>
</evidence>
<dbReference type="InParanoid" id="A0A165F7A5"/>
<evidence type="ECO:0000256" key="2">
    <source>
        <dbReference type="SAM" id="Phobius"/>
    </source>
</evidence>
<dbReference type="RefSeq" id="XP_040766265.1">
    <property type="nucleotide sequence ID" value="XM_040912280.1"/>
</dbReference>
<dbReference type="AlphaFoldDB" id="A0A165F7A5"/>
<dbReference type="EMBL" id="KV427614">
    <property type="protein sequence ID" value="KZT08525.1"/>
    <property type="molecule type" value="Genomic_DNA"/>
</dbReference>
<feature type="transmembrane region" description="Helical" evidence="2">
    <location>
        <begin position="15"/>
        <end position="38"/>
    </location>
</feature>
<evidence type="ECO:0000313" key="3">
    <source>
        <dbReference type="EMBL" id="KZT08525.1"/>
    </source>
</evidence>
<evidence type="ECO:0000313" key="4">
    <source>
        <dbReference type="Proteomes" id="UP000076871"/>
    </source>
</evidence>
<dbReference type="GeneID" id="63829308"/>
<organism evidence="3 4">
    <name type="scientific">Laetiporus sulphureus 93-53</name>
    <dbReference type="NCBI Taxonomy" id="1314785"/>
    <lineage>
        <taxon>Eukaryota</taxon>
        <taxon>Fungi</taxon>
        <taxon>Dikarya</taxon>
        <taxon>Basidiomycota</taxon>
        <taxon>Agaricomycotina</taxon>
        <taxon>Agaricomycetes</taxon>
        <taxon>Polyporales</taxon>
        <taxon>Laetiporus</taxon>
    </lineage>
</organism>
<keyword evidence="2" id="KW-0812">Transmembrane</keyword>
<sequence length="385" mass="43302">MEIVRMEMVRLGFKYAVPVSAGVVLALVGYLISVMAALGQIFPRVARTPSKTRDILLVEEMRLVRQSQRRHSTISRQQEVYIRRSLSISAGTAPHTAPSLAAASNRVRFTDSPIIRSFGEAIAAIKVEASATRPLCHARSFEYSSLAENAAEVHDNWLAEGDKRARVFHKSHTHSPEDTIVRGRRPSFVHVRSVLEETTTNERHYAVASGKPKIVKMASVPSSSLKHMRELLIRPRNMSLKRHSPPVPRTDPYKAPYNFPSPASPAAANYICEVKTSRGHAATSVHKIAMLKDEAREETSVHVIDSTRLCNLEQPRVSQEQRIGTKPRSSRRQTNEHSRDHSLGKTMRRWSLHFPLAHAHTPRSPPLDSTPMKKPKMTWVYLYGI</sequence>
<protein>
    <submittedName>
        <fullName evidence="3">Uncharacterized protein</fullName>
    </submittedName>
</protein>
<proteinExistence type="predicted"/>
<name>A0A165F7A5_9APHY</name>